<comment type="similarity">
    <text evidence="3">Belongs to the MoxR family.</text>
</comment>
<evidence type="ECO:0000259" key="5">
    <source>
        <dbReference type="Pfam" id="PF17863"/>
    </source>
</evidence>
<comment type="caution">
    <text evidence="6">The sequence shown here is derived from an EMBL/GenBank/DDBJ whole genome shotgun (WGS) entry which is preliminary data.</text>
</comment>
<dbReference type="Pfam" id="PF17863">
    <property type="entry name" value="AAA_lid_2"/>
    <property type="match status" value="1"/>
</dbReference>
<name>A0A3M0A617_9GAMM</name>
<dbReference type="PANTHER" id="PTHR42759">
    <property type="entry name" value="MOXR FAMILY PROTEIN"/>
    <property type="match status" value="1"/>
</dbReference>
<dbReference type="Pfam" id="PF07726">
    <property type="entry name" value="AAA_3"/>
    <property type="match status" value="1"/>
</dbReference>
<evidence type="ECO:0000256" key="2">
    <source>
        <dbReference type="ARBA" id="ARBA00022840"/>
    </source>
</evidence>
<dbReference type="PIRSF" id="PIRSF002849">
    <property type="entry name" value="AAA_ATPase_chaperone_MoxR_prd"/>
    <property type="match status" value="1"/>
</dbReference>
<evidence type="ECO:0000259" key="4">
    <source>
        <dbReference type="Pfam" id="PF07726"/>
    </source>
</evidence>
<evidence type="ECO:0000256" key="3">
    <source>
        <dbReference type="ARBA" id="ARBA00061607"/>
    </source>
</evidence>
<accession>A0A3M0A617</accession>
<dbReference type="GO" id="GO:0005524">
    <property type="term" value="F:ATP binding"/>
    <property type="evidence" value="ECO:0007669"/>
    <property type="project" value="UniProtKB-KW"/>
</dbReference>
<keyword evidence="7" id="KW-1185">Reference proteome</keyword>
<sequence>MIAGDVLKQLDAVVLGKSQQTKLALSCLLANGHLLIEDLPGLGKTTLAQAMAKTLGLKFKRAQFTSDMLPADIIGVSIFDTAKQAFKFHPGPVFSQMLLADEINRTHPKTQSALLEAMEERQVSVDGKRYRLPEPFFVVASQNPLSQDGTFNLPESQLDRFMMRIELGYPSLEAERALLQGRNPRQQIPALPGLGNAETIAQLQAQVSDVKASEALTDYALRLVRASRALGGVHHGLSPRGGLALIQAAKAWSFVEGRQVVLPDDIQAVFHAVVGHRLLPHASVAEALEASTKLLASVDVIAA</sequence>
<proteinExistence type="inferred from homology"/>
<dbReference type="Gene3D" id="1.10.8.80">
    <property type="entry name" value="Magnesium chelatase subunit I, C-Terminal domain"/>
    <property type="match status" value="1"/>
</dbReference>
<evidence type="ECO:0000313" key="7">
    <source>
        <dbReference type="Proteomes" id="UP000267187"/>
    </source>
</evidence>
<dbReference type="AlphaFoldDB" id="A0A3M0A617"/>
<dbReference type="CDD" id="cd00009">
    <property type="entry name" value="AAA"/>
    <property type="match status" value="1"/>
</dbReference>
<dbReference type="OrthoDB" id="9808397at2"/>
<protein>
    <submittedName>
        <fullName evidence="6">MoxR-like ATPase</fullName>
    </submittedName>
</protein>
<evidence type="ECO:0000256" key="1">
    <source>
        <dbReference type="ARBA" id="ARBA00022741"/>
    </source>
</evidence>
<evidence type="ECO:0000313" key="6">
    <source>
        <dbReference type="EMBL" id="RMA78959.1"/>
    </source>
</evidence>
<dbReference type="PANTHER" id="PTHR42759:SF5">
    <property type="entry name" value="METHANOL DEHYDROGENASE REGULATOR"/>
    <property type="match status" value="1"/>
</dbReference>
<dbReference type="InterPro" id="IPR027417">
    <property type="entry name" value="P-loop_NTPase"/>
</dbReference>
<dbReference type="EMBL" id="REFJ01000005">
    <property type="protein sequence ID" value="RMA78959.1"/>
    <property type="molecule type" value="Genomic_DNA"/>
</dbReference>
<feature type="domain" description="ChlI/MoxR AAA lid" evidence="5">
    <location>
        <begin position="228"/>
        <end position="284"/>
    </location>
</feature>
<keyword evidence="1" id="KW-0547">Nucleotide-binding</keyword>
<dbReference type="FunFam" id="3.40.50.300:FF:000640">
    <property type="entry name" value="MoxR family ATPase"/>
    <property type="match status" value="1"/>
</dbReference>
<dbReference type="InterPro" id="IPR011703">
    <property type="entry name" value="ATPase_AAA-3"/>
</dbReference>
<dbReference type="Proteomes" id="UP000267187">
    <property type="component" value="Unassembled WGS sequence"/>
</dbReference>
<dbReference type="Gene3D" id="3.40.50.300">
    <property type="entry name" value="P-loop containing nucleotide triphosphate hydrolases"/>
    <property type="match status" value="1"/>
</dbReference>
<gene>
    <name evidence="6" type="ORF">DFR27_2300</name>
</gene>
<dbReference type="RefSeq" id="WP_121877589.1">
    <property type="nucleotide sequence ID" value="NZ_REFJ01000005.1"/>
</dbReference>
<dbReference type="InterPro" id="IPR041628">
    <property type="entry name" value="ChlI/MoxR_AAA_lid"/>
</dbReference>
<reference evidence="6 7" key="1">
    <citation type="submission" date="2018-10" db="EMBL/GenBank/DDBJ databases">
        <title>Genomic Encyclopedia of Type Strains, Phase IV (KMG-IV): sequencing the most valuable type-strain genomes for metagenomic binning, comparative biology and taxonomic classification.</title>
        <authorList>
            <person name="Goeker M."/>
        </authorList>
    </citation>
    <scope>NUCLEOTIDE SEQUENCE [LARGE SCALE GENOMIC DNA]</scope>
    <source>
        <strain evidence="6 7">DSM 25080</strain>
    </source>
</reference>
<keyword evidence="2" id="KW-0067">ATP-binding</keyword>
<organism evidence="6 7">
    <name type="scientific">Umboniibacter marinipuniceus</name>
    <dbReference type="NCBI Taxonomy" id="569599"/>
    <lineage>
        <taxon>Bacteria</taxon>
        <taxon>Pseudomonadati</taxon>
        <taxon>Pseudomonadota</taxon>
        <taxon>Gammaproteobacteria</taxon>
        <taxon>Cellvibrionales</taxon>
        <taxon>Cellvibrionaceae</taxon>
        <taxon>Umboniibacter</taxon>
    </lineage>
</organism>
<dbReference type="InterPro" id="IPR050764">
    <property type="entry name" value="CbbQ/NirQ/NorQ/GpvN"/>
</dbReference>
<dbReference type="SUPFAM" id="SSF52540">
    <property type="entry name" value="P-loop containing nucleoside triphosphate hydrolases"/>
    <property type="match status" value="1"/>
</dbReference>
<dbReference type="GO" id="GO:0016887">
    <property type="term" value="F:ATP hydrolysis activity"/>
    <property type="evidence" value="ECO:0007669"/>
    <property type="project" value="InterPro"/>
</dbReference>
<feature type="domain" description="ATPase AAA-3" evidence="4">
    <location>
        <begin position="33"/>
        <end position="163"/>
    </location>
</feature>